<dbReference type="PANTHER" id="PTHR35309:SF4">
    <property type="entry name" value="TOCOPHEROL CYCLASE"/>
    <property type="match status" value="1"/>
</dbReference>
<dbReference type="InterPro" id="IPR025893">
    <property type="entry name" value="Tocopherol_cyclase"/>
</dbReference>
<sequence length="197" mass="22219">MTAREARLDITVHGYTLKAHLTKNVVWDAKRSERGPEGWAKFLPLPTHCSRCLPDVAQEIVGSIAYYKLGGVKTPYVGAMGYRSQAFSFDIGAGDIGTRFTDVRMSYRDDDFMVTGLSAFHTIKIHAKADFETFSEPILAPVTKVKWDFACRETFFATVSVEVFERGYWGLIGDRKLVERRTFDNAALEFGGDLWKT</sequence>
<gene>
    <name evidence="1" type="ORF">AXG93_3873s1130</name>
</gene>
<proteinExistence type="predicted"/>
<protein>
    <submittedName>
        <fullName evidence="1">Uncharacterized protein</fullName>
    </submittedName>
</protein>
<dbReference type="GO" id="GO:0009976">
    <property type="term" value="F:tocopherol cyclase activity"/>
    <property type="evidence" value="ECO:0007669"/>
    <property type="project" value="InterPro"/>
</dbReference>
<keyword evidence="2" id="KW-1185">Reference proteome</keyword>
<reference evidence="1" key="1">
    <citation type="submission" date="2016-03" db="EMBL/GenBank/DDBJ databases">
        <title>Mechanisms controlling the formation of the plant cell surface in tip-growing cells are functionally conserved among land plants.</title>
        <authorList>
            <person name="Honkanen S."/>
            <person name="Jones V.A."/>
            <person name="Morieri G."/>
            <person name="Champion C."/>
            <person name="Hetherington A.J."/>
            <person name="Kelly S."/>
            <person name="Saint-Marcoux D."/>
            <person name="Proust H."/>
            <person name="Prescott H."/>
            <person name="Dolan L."/>
        </authorList>
    </citation>
    <scope>NUCLEOTIDE SEQUENCE [LARGE SCALE GENOMIC DNA]</scope>
    <source>
        <tissue evidence="1">Whole gametophyte</tissue>
    </source>
</reference>
<dbReference type="AlphaFoldDB" id="A0A176VKS6"/>
<accession>A0A176VKS6</accession>
<dbReference type="EMBL" id="LVLJ01003602">
    <property type="protein sequence ID" value="OAE20555.1"/>
    <property type="molecule type" value="Genomic_DNA"/>
</dbReference>
<evidence type="ECO:0000313" key="1">
    <source>
        <dbReference type="EMBL" id="OAE20555.1"/>
    </source>
</evidence>
<evidence type="ECO:0000313" key="2">
    <source>
        <dbReference type="Proteomes" id="UP000077202"/>
    </source>
</evidence>
<dbReference type="Proteomes" id="UP000077202">
    <property type="component" value="Unassembled WGS sequence"/>
</dbReference>
<dbReference type="PANTHER" id="PTHR35309">
    <property type="match status" value="1"/>
</dbReference>
<organism evidence="1 2">
    <name type="scientific">Marchantia polymorpha subsp. ruderalis</name>
    <dbReference type="NCBI Taxonomy" id="1480154"/>
    <lineage>
        <taxon>Eukaryota</taxon>
        <taxon>Viridiplantae</taxon>
        <taxon>Streptophyta</taxon>
        <taxon>Embryophyta</taxon>
        <taxon>Marchantiophyta</taxon>
        <taxon>Marchantiopsida</taxon>
        <taxon>Marchantiidae</taxon>
        <taxon>Marchantiales</taxon>
        <taxon>Marchantiaceae</taxon>
        <taxon>Marchantia</taxon>
    </lineage>
</organism>
<comment type="caution">
    <text evidence="1">The sequence shown here is derived from an EMBL/GenBank/DDBJ whole genome shotgun (WGS) entry which is preliminary data.</text>
</comment>
<name>A0A176VKS6_MARPO</name>